<accession>A0A7S3PUD2</accession>
<feature type="transmembrane region" description="Helical" evidence="1">
    <location>
        <begin position="188"/>
        <end position="207"/>
    </location>
</feature>
<keyword evidence="1" id="KW-1133">Transmembrane helix</keyword>
<name>A0A7S3PUD2_9STRA</name>
<dbReference type="EMBL" id="HBIO01000705">
    <property type="protein sequence ID" value="CAE0455670.1"/>
    <property type="molecule type" value="Transcribed_RNA"/>
</dbReference>
<protein>
    <recommendedName>
        <fullName evidence="4">ShKT domain-containing protein</fullName>
    </recommendedName>
</protein>
<reference evidence="3" key="1">
    <citation type="submission" date="2021-01" db="EMBL/GenBank/DDBJ databases">
        <authorList>
            <person name="Corre E."/>
            <person name="Pelletier E."/>
            <person name="Niang G."/>
            <person name="Scheremetjew M."/>
            <person name="Finn R."/>
            <person name="Kale V."/>
            <person name="Holt S."/>
            <person name="Cochrane G."/>
            <person name="Meng A."/>
            <person name="Brown T."/>
            <person name="Cohen L."/>
        </authorList>
    </citation>
    <scope>NUCLEOTIDE SEQUENCE</scope>
    <source>
        <strain evidence="3">MM31A-1</strain>
    </source>
</reference>
<evidence type="ECO:0000256" key="1">
    <source>
        <dbReference type="SAM" id="Phobius"/>
    </source>
</evidence>
<dbReference type="AlphaFoldDB" id="A0A7S3PUD2"/>
<keyword evidence="1" id="KW-0472">Membrane</keyword>
<gene>
    <name evidence="3" type="ORF">CDEB00056_LOCUS511</name>
</gene>
<proteinExistence type="predicted"/>
<organism evidence="3">
    <name type="scientific">Chaetoceros debilis</name>
    <dbReference type="NCBI Taxonomy" id="122233"/>
    <lineage>
        <taxon>Eukaryota</taxon>
        <taxon>Sar</taxon>
        <taxon>Stramenopiles</taxon>
        <taxon>Ochrophyta</taxon>
        <taxon>Bacillariophyta</taxon>
        <taxon>Coscinodiscophyceae</taxon>
        <taxon>Chaetocerotophycidae</taxon>
        <taxon>Chaetocerotales</taxon>
        <taxon>Chaetocerotaceae</taxon>
        <taxon>Chaetoceros</taxon>
    </lineage>
</organism>
<evidence type="ECO:0000313" key="3">
    <source>
        <dbReference type="EMBL" id="CAE0455670.1"/>
    </source>
</evidence>
<evidence type="ECO:0000256" key="2">
    <source>
        <dbReference type="SAM" id="SignalP"/>
    </source>
</evidence>
<evidence type="ECO:0008006" key="4">
    <source>
        <dbReference type="Google" id="ProtNLM"/>
    </source>
</evidence>
<sequence length="302" mass="33620">MMKKALGLLLITMAKVITSDHIDANSISTRTESLDYCNDSRLSFYVGDIHEPGYKTCSWARRLATHMRCNLQTVRDHCPVTCNSCIPNSTVGPSFSASPSTSPTELNDCGDLKDNDRPFLVSGTLWSGRRKCDWAKRLATRERCRIDAVRTNCPLVCDVPCTNNGSSPPLVPFSKIEKSSQNNSSQKTTLLIVIPCLIASIVLVTLLGKGIRRKRRVDNGSTNEMMVPPVIHMKCSDESIENIEEHVYNDAQCERAPSFVGIDQHNEAKKLFVHDVAKCSNFACQSCANHKRVEMVRVSRVE</sequence>
<feature type="chain" id="PRO_5031034818" description="ShKT domain-containing protein" evidence="2">
    <location>
        <begin position="20"/>
        <end position="302"/>
    </location>
</feature>
<keyword evidence="1" id="KW-0812">Transmembrane</keyword>
<keyword evidence="2" id="KW-0732">Signal</keyword>
<feature type="signal peptide" evidence="2">
    <location>
        <begin position="1"/>
        <end position="19"/>
    </location>
</feature>